<proteinExistence type="predicted"/>
<organism evidence="1">
    <name type="scientific">Escherichia phage K1E</name>
    <name type="common">Bacteriophage K1E</name>
    <dbReference type="NCBI Taxonomy" id="344022"/>
    <lineage>
        <taxon>Viruses</taxon>
        <taxon>Duplodnaviria</taxon>
        <taxon>Heunggongvirae</taxon>
        <taxon>Uroviricota</taxon>
        <taxon>Caudoviricetes</taxon>
        <taxon>Autographivirales</taxon>
        <taxon>Autosignataviridae</taxon>
        <taxon>Molineuxvirinae</taxon>
        <taxon>Vectrevirus</taxon>
    </lineage>
</organism>
<organismHost>
    <name type="scientific">Escherichia coli</name>
    <dbReference type="NCBI Taxonomy" id="562"/>
</organismHost>
<protein>
    <submittedName>
        <fullName evidence="1">Uncharacterized protein</fullName>
    </submittedName>
</protein>
<dbReference type="EMBL" id="KY435490">
    <property type="protein sequence ID" value="AQY55027.1"/>
    <property type="molecule type" value="Genomic_DNA"/>
</dbReference>
<reference evidence="1" key="1">
    <citation type="submission" date="2017-01" db="EMBL/GenBank/DDBJ databases">
        <title>Kinetics of targeted phage rescue in a rapidly developing systemic mouse model of the meningitis causing Escherichia coli K1 strain IHE3034.</title>
        <authorList>
            <person name="Schneider G."/>
            <person name="Szentes N."/>
            <person name="Horvath M."/>
            <person name="Dorn A."/>
            <person name="Nagy G."/>
            <person name="Doffkay Z."/>
            <person name="Maroti G."/>
            <person name="Rakhely G."/>
            <person name="Kovacs T."/>
        </authorList>
    </citation>
    <scope>NUCLEOTIDE SEQUENCE [LARGE SCALE GENOMIC DNA]</scope>
</reference>
<dbReference type="Proteomes" id="UP000240551">
    <property type="component" value="Segment"/>
</dbReference>
<evidence type="ECO:0000313" key="1">
    <source>
        <dbReference type="EMBL" id="AQY55027.1"/>
    </source>
</evidence>
<accession>A0A2I4Q1U0</accession>
<sequence length="71" mass="7855">MTKVLIYKQRGLKAYAIVAPNGVKKVSCKPLAIKGAGMSANFQLQLFGNFTEAQFRNKHEVIGSFMVKHAE</sequence>
<name>A0A2I4Q1U0_BPK1E</name>